<dbReference type="Proteomes" id="UP001286456">
    <property type="component" value="Unassembled WGS sequence"/>
</dbReference>
<sequence length="96" mass="10876">MMVLGICLALVCHVHVIRAVVWWVYGSHEGKMFSPSLRLRSSCSLLGFVQLSTINPLRCRSRHRLISWFSCWLLPRLAPRRSLSKAAIGQRATTNA</sequence>
<comment type="caution">
    <text evidence="2">The sequence shown here is derived from an EMBL/GenBank/DDBJ whole genome shotgun (WGS) entry which is preliminary data.</text>
</comment>
<dbReference type="AlphaFoldDB" id="A0AAE0I9R1"/>
<evidence type="ECO:0000256" key="1">
    <source>
        <dbReference type="SAM" id="SignalP"/>
    </source>
</evidence>
<feature type="chain" id="PRO_5042119070" description="Secreted protein" evidence="1">
    <location>
        <begin position="20"/>
        <end position="96"/>
    </location>
</feature>
<feature type="signal peptide" evidence="1">
    <location>
        <begin position="1"/>
        <end position="19"/>
    </location>
</feature>
<keyword evidence="1" id="KW-0732">Signal</keyword>
<gene>
    <name evidence="2" type="ORF">B0T19DRAFT_259885</name>
</gene>
<dbReference type="EMBL" id="JAUEPO010000005">
    <property type="protein sequence ID" value="KAK3321157.1"/>
    <property type="molecule type" value="Genomic_DNA"/>
</dbReference>
<name>A0AAE0I9R1_9PEZI</name>
<organism evidence="2 3">
    <name type="scientific">Cercophora scortea</name>
    <dbReference type="NCBI Taxonomy" id="314031"/>
    <lineage>
        <taxon>Eukaryota</taxon>
        <taxon>Fungi</taxon>
        <taxon>Dikarya</taxon>
        <taxon>Ascomycota</taxon>
        <taxon>Pezizomycotina</taxon>
        <taxon>Sordariomycetes</taxon>
        <taxon>Sordariomycetidae</taxon>
        <taxon>Sordariales</taxon>
        <taxon>Lasiosphaeriaceae</taxon>
        <taxon>Cercophora</taxon>
    </lineage>
</organism>
<accession>A0AAE0I9R1</accession>
<protein>
    <recommendedName>
        <fullName evidence="4">Secreted protein</fullName>
    </recommendedName>
</protein>
<evidence type="ECO:0000313" key="3">
    <source>
        <dbReference type="Proteomes" id="UP001286456"/>
    </source>
</evidence>
<keyword evidence="3" id="KW-1185">Reference proteome</keyword>
<evidence type="ECO:0008006" key="4">
    <source>
        <dbReference type="Google" id="ProtNLM"/>
    </source>
</evidence>
<proteinExistence type="predicted"/>
<reference evidence="2" key="2">
    <citation type="submission" date="2023-06" db="EMBL/GenBank/DDBJ databases">
        <authorList>
            <consortium name="Lawrence Berkeley National Laboratory"/>
            <person name="Haridas S."/>
            <person name="Hensen N."/>
            <person name="Bonometti L."/>
            <person name="Westerberg I."/>
            <person name="Brannstrom I.O."/>
            <person name="Guillou S."/>
            <person name="Cros-Aarteil S."/>
            <person name="Calhoun S."/>
            <person name="Kuo A."/>
            <person name="Mondo S."/>
            <person name="Pangilinan J."/>
            <person name="Riley R."/>
            <person name="Labutti K."/>
            <person name="Andreopoulos B."/>
            <person name="Lipzen A."/>
            <person name="Chen C."/>
            <person name="Yanf M."/>
            <person name="Daum C."/>
            <person name="Ng V."/>
            <person name="Clum A."/>
            <person name="Steindorff A."/>
            <person name="Ohm R."/>
            <person name="Martin F."/>
            <person name="Silar P."/>
            <person name="Natvig D."/>
            <person name="Lalanne C."/>
            <person name="Gautier V."/>
            <person name="Ament-Velasquez S.L."/>
            <person name="Kruys A."/>
            <person name="Hutchinson M.I."/>
            <person name="Powell A.J."/>
            <person name="Barry K."/>
            <person name="Miller A.N."/>
            <person name="Grigoriev I.V."/>
            <person name="Debuchy R."/>
            <person name="Gladieux P."/>
            <person name="Thoren M.H."/>
            <person name="Johannesson H."/>
        </authorList>
    </citation>
    <scope>NUCLEOTIDE SEQUENCE</scope>
    <source>
        <strain evidence="2">SMH4131-1</strain>
    </source>
</reference>
<reference evidence="2" key="1">
    <citation type="journal article" date="2023" name="Mol. Phylogenet. Evol.">
        <title>Genome-scale phylogeny and comparative genomics of the fungal order Sordariales.</title>
        <authorList>
            <person name="Hensen N."/>
            <person name="Bonometti L."/>
            <person name="Westerberg I."/>
            <person name="Brannstrom I.O."/>
            <person name="Guillou S."/>
            <person name="Cros-Aarteil S."/>
            <person name="Calhoun S."/>
            <person name="Haridas S."/>
            <person name="Kuo A."/>
            <person name="Mondo S."/>
            <person name="Pangilinan J."/>
            <person name="Riley R."/>
            <person name="LaButti K."/>
            <person name="Andreopoulos B."/>
            <person name="Lipzen A."/>
            <person name="Chen C."/>
            <person name="Yan M."/>
            <person name="Daum C."/>
            <person name="Ng V."/>
            <person name="Clum A."/>
            <person name="Steindorff A."/>
            <person name="Ohm R.A."/>
            <person name="Martin F."/>
            <person name="Silar P."/>
            <person name="Natvig D.O."/>
            <person name="Lalanne C."/>
            <person name="Gautier V."/>
            <person name="Ament-Velasquez S.L."/>
            <person name="Kruys A."/>
            <person name="Hutchinson M.I."/>
            <person name="Powell A.J."/>
            <person name="Barry K."/>
            <person name="Miller A.N."/>
            <person name="Grigoriev I.V."/>
            <person name="Debuchy R."/>
            <person name="Gladieux P."/>
            <person name="Hiltunen Thoren M."/>
            <person name="Johannesson H."/>
        </authorList>
    </citation>
    <scope>NUCLEOTIDE SEQUENCE</scope>
    <source>
        <strain evidence="2">SMH4131-1</strain>
    </source>
</reference>
<evidence type="ECO:0000313" key="2">
    <source>
        <dbReference type="EMBL" id="KAK3321157.1"/>
    </source>
</evidence>